<name>V5F5Y3_9VIBR</name>
<feature type="domain" description="Carboxyltransferase" evidence="4">
    <location>
        <begin position="22"/>
        <end position="305"/>
    </location>
</feature>
<keyword evidence="1" id="KW-0547">Nucleotide-binding</keyword>
<evidence type="ECO:0000313" key="5">
    <source>
        <dbReference type="EMBL" id="GAD91029.1"/>
    </source>
</evidence>
<dbReference type="RefSeq" id="WP_023405332.1">
    <property type="nucleotide sequence ID" value="NZ_BAUJ01000065.1"/>
</dbReference>
<evidence type="ECO:0000259" key="4">
    <source>
        <dbReference type="SMART" id="SM00797"/>
    </source>
</evidence>
<accession>V5F5Y3</accession>
<evidence type="ECO:0000256" key="3">
    <source>
        <dbReference type="ARBA" id="ARBA00022840"/>
    </source>
</evidence>
<reference evidence="5 6" key="1">
    <citation type="submission" date="2013-10" db="EMBL/GenBank/DDBJ databases">
        <authorList>
            <person name="Ichikawa N."/>
            <person name="Kimura A."/>
            <person name="Ohji S."/>
            <person name="Hosoyama A."/>
            <person name="Fujita N."/>
        </authorList>
    </citation>
    <scope>NUCLEOTIDE SEQUENCE [LARGE SCALE GENOMIC DNA]</scope>
    <source>
        <strain evidence="5 6">NBRC 102217</strain>
    </source>
</reference>
<dbReference type="SUPFAM" id="SSF50891">
    <property type="entry name" value="Cyclophilin-like"/>
    <property type="match status" value="1"/>
</dbReference>
<dbReference type="InterPro" id="IPR052708">
    <property type="entry name" value="PxpC"/>
</dbReference>
<gene>
    <name evidence="5" type="ORF">VHA01S_065_00070</name>
</gene>
<dbReference type="Proteomes" id="UP000017800">
    <property type="component" value="Unassembled WGS sequence"/>
</dbReference>
<dbReference type="Gene3D" id="2.40.100.10">
    <property type="entry name" value="Cyclophilin-like"/>
    <property type="match status" value="1"/>
</dbReference>
<dbReference type="NCBIfam" id="TIGR00724">
    <property type="entry name" value="urea_amlyse_rel"/>
    <property type="match status" value="1"/>
</dbReference>
<evidence type="ECO:0000313" key="6">
    <source>
        <dbReference type="Proteomes" id="UP000017800"/>
    </source>
</evidence>
<dbReference type="PANTHER" id="PTHR43309">
    <property type="entry name" value="5-OXOPROLINASE SUBUNIT C"/>
    <property type="match status" value="1"/>
</dbReference>
<dbReference type="EMBL" id="BAUJ01000065">
    <property type="protein sequence ID" value="GAD91029.1"/>
    <property type="molecule type" value="Genomic_DNA"/>
</dbReference>
<keyword evidence="6" id="KW-1185">Reference proteome</keyword>
<keyword evidence="2" id="KW-0378">Hydrolase</keyword>
<evidence type="ECO:0000256" key="1">
    <source>
        <dbReference type="ARBA" id="ARBA00022741"/>
    </source>
</evidence>
<organism evidence="5 6">
    <name type="scientific">Vibrio halioticoli NBRC 102217</name>
    <dbReference type="NCBI Taxonomy" id="1219072"/>
    <lineage>
        <taxon>Bacteria</taxon>
        <taxon>Pseudomonadati</taxon>
        <taxon>Pseudomonadota</taxon>
        <taxon>Gammaproteobacteria</taxon>
        <taxon>Vibrionales</taxon>
        <taxon>Vibrionaceae</taxon>
        <taxon>Vibrio</taxon>
    </lineage>
</organism>
<reference evidence="5 6" key="2">
    <citation type="submission" date="2013-11" db="EMBL/GenBank/DDBJ databases">
        <title>Whole genome shotgun sequence of Vibrio halioticoli NBRC 102217.</title>
        <authorList>
            <person name="Isaki S."/>
            <person name="Kimura A."/>
            <person name="Ohji S."/>
            <person name="Hosoyama A."/>
            <person name="Fujita N."/>
            <person name="Hashimoto M."/>
            <person name="Hosoyama Y."/>
            <person name="Yamazoe A."/>
        </authorList>
    </citation>
    <scope>NUCLEOTIDE SEQUENCE [LARGE SCALE GENOMIC DNA]</scope>
    <source>
        <strain evidence="5 6">NBRC 102217</strain>
    </source>
</reference>
<dbReference type="GO" id="GO:0005524">
    <property type="term" value="F:ATP binding"/>
    <property type="evidence" value="ECO:0007669"/>
    <property type="project" value="UniProtKB-KW"/>
</dbReference>
<evidence type="ECO:0000256" key="2">
    <source>
        <dbReference type="ARBA" id="ARBA00022801"/>
    </source>
</evidence>
<dbReference type="SMART" id="SM00797">
    <property type="entry name" value="AHS2"/>
    <property type="match status" value="1"/>
</dbReference>
<dbReference type="InterPro" id="IPR029000">
    <property type="entry name" value="Cyclophilin-like_dom_sf"/>
</dbReference>
<dbReference type="Pfam" id="PF02626">
    <property type="entry name" value="CT_A_B"/>
    <property type="match status" value="1"/>
</dbReference>
<protein>
    <recommendedName>
        <fullName evidence="4">Carboxyltransferase domain-containing protein</fullName>
    </recommendedName>
</protein>
<dbReference type="InterPro" id="IPR003778">
    <property type="entry name" value="CT_A_B"/>
</dbReference>
<dbReference type="eggNOG" id="COG1984">
    <property type="taxonomic scope" value="Bacteria"/>
</dbReference>
<comment type="caution">
    <text evidence="5">The sequence shown here is derived from an EMBL/GenBank/DDBJ whole genome shotgun (WGS) entry which is preliminary data.</text>
</comment>
<dbReference type="AlphaFoldDB" id="V5F5Y3"/>
<proteinExistence type="predicted"/>
<sequence>MTILKASPQTGIQDGGRLGFAHLGITQGGVADEYSYHWANKLLGNPFASAVIEVTLGGFEAVIHQDTHIAITGATSPVLLDEVVTSTWRCIKVKKGQHLSIQLPRNGLRHYIALPGGIDAPTHHRSLATVHKEGLGGLQSNGDHLTKGDLIYARLLDANNAKQVAVAARYVPKFKPSHSTNLNVILGSQYRTFSPQALDELFHSQYCVGTQSNKMGYQMSGNAVDSPKQHLISEAISLGAIQIPPNGQPIIMLCERQTIGGYPKVGNVARMDLGKLTQLKPGAKVNFVKSDVDKCMLEYTQWLRFFQNTTS</sequence>
<keyword evidence="3" id="KW-0067">ATP-binding</keyword>
<dbReference type="PANTHER" id="PTHR43309:SF4">
    <property type="entry name" value="CARBOXYLTRANSFERASE DOMAIN-CONTAINING PROTEIN"/>
    <property type="match status" value="1"/>
</dbReference>
<dbReference type="GO" id="GO:0016787">
    <property type="term" value="F:hydrolase activity"/>
    <property type="evidence" value="ECO:0007669"/>
    <property type="project" value="UniProtKB-KW"/>
</dbReference>